<dbReference type="InterPro" id="IPR011598">
    <property type="entry name" value="bHLH_dom"/>
</dbReference>
<proteinExistence type="predicted"/>
<keyword evidence="10" id="KW-1185">Reference proteome</keyword>
<evidence type="ECO:0000256" key="2">
    <source>
        <dbReference type="ARBA" id="ARBA00023015"/>
    </source>
</evidence>
<feature type="coiled-coil region" evidence="6">
    <location>
        <begin position="82"/>
        <end position="130"/>
    </location>
</feature>
<reference evidence="9" key="1">
    <citation type="submission" date="2023-02" db="EMBL/GenBank/DDBJ databases">
        <title>Genome of toxic invasive species Heracleum sosnowskyi carries increased number of genes despite the absence of recent whole-genome duplications.</title>
        <authorList>
            <person name="Schelkunov M."/>
            <person name="Shtratnikova V."/>
            <person name="Makarenko M."/>
            <person name="Klepikova A."/>
            <person name="Omelchenko D."/>
            <person name="Novikova G."/>
            <person name="Obukhova E."/>
            <person name="Bogdanov V."/>
            <person name="Penin A."/>
            <person name="Logacheva M."/>
        </authorList>
    </citation>
    <scope>NUCLEOTIDE SEQUENCE</scope>
    <source>
        <strain evidence="9">Hsosn_3</strain>
        <tissue evidence="9">Leaf</tissue>
    </source>
</reference>
<evidence type="ECO:0000256" key="5">
    <source>
        <dbReference type="ARBA" id="ARBA00023242"/>
    </source>
</evidence>
<evidence type="ECO:0000256" key="3">
    <source>
        <dbReference type="ARBA" id="ARBA00023125"/>
    </source>
</evidence>
<dbReference type="GO" id="GO:0005634">
    <property type="term" value="C:nucleus"/>
    <property type="evidence" value="ECO:0007669"/>
    <property type="project" value="UniProtKB-SubCell"/>
</dbReference>
<dbReference type="InterPro" id="IPR036638">
    <property type="entry name" value="HLH_DNA-bd_sf"/>
</dbReference>
<keyword evidence="4" id="KW-0804">Transcription</keyword>
<dbReference type="Pfam" id="PF23177">
    <property type="entry name" value="bHLH_IRO3"/>
    <property type="match status" value="1"/>
</dbReference>
<evidence type="ECO:0000256" key="4">
    <source>
        <dbReference type="ARBA" id="ARBA00023163"/>
    </source>
</evidence>
<dbReference type="Gene3D" id="4.10.280.10">
    <property type="entry name" value="Helix-loop-helix DNA-binding domain"/>
    <property type="match status" value="1"/>
</dbReference>
<dbReference type="AlphaFoldDB" id="A0AAD8IFQ2"/>
<evidence type="ECO:0000313" key="9">
    <source>
        <dbReference type="EMBL" id="KAK1383652.1"/>
    </source>
</evidence>
<sequence>MVSEDPVSRTNQIDVVAKKSDSRSLPSKKNILKVPKRVHKAERERSKRDHMNTLFFELGKSLEPDHHDKGKASTLNHCIRLLHDLLAQVDCLRKENSALVSESHYVSIEKDELQEDNFALKALIGKLQTEIDEKIQPPSVWGFNHPQSHVDGNITQQLEGRHIVVPLADHATQAAPIVSPIFVMPLHDDTQVHPEIDIVKATPWNPPNISRPHARYPSPSDSWPSQILSEQPKNTDQITEQTTVSHEQWRNAQDRHVISMDSFMPGEEMVLRSGQPEKETSNSKAVRFRLSAASTGPMLSYFGMVVEDCKSLLQTLPQVSLHFVKRSLNEVANYFAKASHFSSDRIFQGSDVPLDFQAVM</sequence>
<accession>A0AAD8IFQ2</accession>
<feature type="region of interest" description="Disordered" evidence="7">
    <location>
        <begin position="1"/>
        <end position="27"/>
    </location>
</feature>
<evidence type="ECO:0000256" key="1">
    <source>
        <dbReference type="ARBA" id="ARBA00004123"/>
    </source>
</evidence>
<reference evidence="9" key="2">
    <citation type="submission" date="2023-05" db="EMBL/GenBank/DDBJ databases">
        <authorList>
            <person name="Schelkunov M.I."/>
        </authorList>
    </citation>
    <scope>NUCLEOTIDE SEQUENCE</scope>
    <source>
        <strain evidence="9">Hsosn_3</strain>
        <tissue evidence="9">Leaf</tissue>
    </source>
</reference>
<dbReference type="PANTHER" id="PTHR47075:SF9">
    <property type="entry name" value="TRANSCRIPTION FACTOR BHLH47"/>
    <property type="match status" value="1"/>
</dbReference>
<comment type="subcellular location">
    <subcellularLocation>
        <location evidence="1">Nucleus</location>
    </subcellularLocation>
</comment>
<keyword evidence="6" id="KW-0175">Coiled coil</keyword>
<evidence type="ECO:0000313" key="10">
    <source>
        <dbReference type="Proteomes" id="UP001237642"/>
    </source>
</evidence>
<dbReference type="EMBL" id="JAUIZM010000005">
    <property type="protein sequence ID" value="KAK1383652.1"/>
    <property type="molecule type" value="Genomic_DNA"/>
</dbReference>
<gene>
    <name evidence="9" type="ORF">POM88_021387</name>
</gene>
<dbReference type="Proteomes" id="UP001237642">
    <property type="component" value="Unassembled WGS sequence"/>
</dbReference>
<comment type="caution">
    <text evidence="9">The sequence shown here is derived from an EMBL/GenBank/DDBJ whole genome shotgun (WGS) entry which is preliminary data.</text>
</comment>
<evidence type="ECO:0000256" key="7">
    <source>
        <dbReference type="SAM" id="MobiDB-lite"/>
    </source>
</evidence>
<feature type="domain" description="BHLH" evidence="8">
    <location>
        <begin position="35"/>
        <end position="85"/>
    </location>
</feature>
<protein>
    <submittedName>
        <fullName evidence="9">Transcription factor bHLH47 like</fullName>
    </submittedName>
</protein>
<organism evidence="9 10">
    <name type="scientific">Heracleum sosnowskyi</name>
    <dbReference type="NCBI Taxonomy" id="360622"/>
    <lineage>
        <taxon>Eukaryota</taxon>
        <taxon>Viridiplantae</taxon>
        <taxon>Streptophyta</taxon>
        <taxon>Embryophyta</taxon>
        <taxon>Tracheophyta</taxon>
        <taxon>Spermatophyta</taxon>
        <taxon>Magnoliopsida</taxon>
        <taxon>eudicotyledons</taxon>
        <taxon>Gunneridae</taxon>
        <taxon>Pentapetalae</taxon>
        <taxon>asterids</taxon>
        <taxon>campanulids</taxon>
        <taxon>Apiales</taxon>
        <taxon>Apiaceae</taxon>
        <taxon>Apioideae</taxon>
        <taxon>apioid superclade</taxon>
        <taxon>Tordylieae</taxon>
        <taxon>Tordyliinae</taxon>
        <taxon>Heracleum</taxon>
    </lineage>
</organism>
<dbReference type="PANTHER" id="PTHR47075">
    <property type="entry name" value="TRANSCRIPTION FACTOR BHLH47"/>
    <property type="match status" value="1"/>
</dbReference>
<dbReference type="GO" id="GO:0003677">
    <property type="term" value="F:DNA binding"/>
    <property type="evidence" value="ECO:0007669"/>
    <property type="project" value="UniProtKB-KW"/>
</dbReference>
<keyword evidence="2" id="KW-0805">Transcription regulation</keyword>
<dbReference type="SUPFAM" id="SSF47459">
    <property type="entry name" value="HLH, helix-loop-helix DNA-binding domain"/>
    <property type="match status" value="1"/>
</dbReference>
<dbReference type="PROSITE" id="PS50888">
    <property type="entry name" value="BHLH"/>
    <property type="match status" value="1"/>
</dbReference>
<name>A0AAD8IFQ2_9APIA</name>
<keyword evidence="5" id="KW-0539">Nucleus</keyword>
<keyword evidence="3" id="KW-0238">DNA-binding</keyword>
<evidence type="ECO:0000259" key="8">
    <source>
        <dbReference type="PROSITE" id="PS50888"/>
    </source>
</evidence>
<dbReference type="GO" id="GO:0046983">
    <property type="term" value="F:protein dimerization activity"/>
    <property type="evidence" value="ECO:0007669"/>
    <property type="project" value="InterPro"/>
</dbReference>
<evidence type="ECO:0000256" key="6">
    <source>
        <dbReference type="SAM" id="Coils"/>
    </source>
</evidence>
<dbReference type="InterPro" id="IPR057075">
    <property type="entry name" value="bHLH_IRO3"/>
</dbReference>